<dbReference type="SUPFAM" id="SSF56112">
    <property type="entry name" value="Protein kinase-like (PK-like)"/>
    <property type="match status" value="1"/>
</dbReference>
<evidence type="ECO:0000256" key="1">
    <source>
        <dbReference type="SAM" id="MobiDB-lite"/>
    </source>
</evidence>
<dbReference type="PANTHER" id="PTHR21310">
    <property type="entry name" value="AMINOGLYCOSIDE PHOSPHOTRANSFERASE-RELATED-RELATED"/>
    <property type="match status" value="1"/>
</dbReference>
<gene>
    <name evidence="3" type="ORF">KCU76_g10881</name>
</gene>
<keyword evidence="2" id="KW-0732">Signal</keyword>
<proteinExistence type="predicted"/>
<feature type="region of interest" description="Disordered" evidence="1">
    <location>
        <begin position="132"/>
        <end position="190"/>
    </location>
</feature>
<evidence type="ECO:0000313" key="4">
    <source>
        <dbReference type="Proteomes" id="UP000779574"/>
    </source>
</evidence>
<feature type="region of interest" description="Disordered" evidence="1">
    <location>
        <begin position="225"/>
        <end position="244"/>
    </location>
</feature>
<feature type="compositionally biased region" description="Basic residues" evidence="1">
    <location>
        <begin position="483"/>
        <end position="506"/>
    </location>
</feature>
<name>A0A9P8ED95_AURME</name>
<dbReference type="AlphaFoldDB" id="A0A9P8ED95"/>
<feature type="compositionally biased region" description="Basic residues" evidence="1">
    <location>
        <begin position="360"/>
        <end position="385"/>
    </location>
</feature>
<evidence type="ECO:0008006" key="5">
    <source>
        <dbReference type="Google" id="ProtNLM"/>
    </source>
</evidence>
<dbReference type="Proteomes" id="UP000779574">
    <property type="component" value="Unassembled WGS sequence"/>
</dbReference>
<feature type="compositionally biased region" description="Polar residues" evidence="1">
    <location>
        <begin position="532"/>
        <end position="549"/>
    </location>
</feature>
<sequence length="974" mass="108698">MKDLVLILMLTLLGSMGVLAAPVEQYTKQNPKSLFSSWLSRLQPIHTKSNNSTHSTSHGPYPVSIRTHDADEQNVKTRTETRVITEDCSATDDMVRTTIVEMIPSTRVLEYTPSYRTTKTVIQTVLYDVTKTASSTRSRKPTKHTLTETVSSPSSTTSKSSRKHTRSKKHTRSSNTTASPPPSSSVSSFGSSKSAVVVTTSEVVEVVTVGYTEVATTLTLSEGDSRLSSMTQTSSTGSSSATGSLNWPPYLTDLSKFSYPPLPTWSADAVVGEVKDMATSNPSPFSRFSRTIHHNATSKTYSPLDLLHHSTTSKTHTPVDVLHHTTTPAVLPAAETQGANDIVENLSARDDDDDPDHDYKKYRKPDKAMSKRMSRWSKHHSKLMRKQSSYKSEAWIKSYSKSIKSANKASKKKHHHDDDDDQVASAGLPAREVSMAAPATTYVEVTVTTTVLPTQNGTYSISFRTVHASKTASVMDGVSTSKASKKHSKTHSKAFSKTSSKAHKSSSKTSSKTASPTASEIDSFTHGFPPKSTVTGDNGPSILTQHGSITEQEALEIDLDVIPRLHRRREADGFRQKLQSSTSHIRELISRHLQIAESDFVLDGPSAWIEGGFNVCLGIEISNDSHPHLPKAAVIRFPLPFNVGEDFAPGAVDEKLRCEAATYIWLRESCPNIPLPRLLGMGFPGSQTSTAIENETFFNRLRWYFCRVWNWLHGDKTSPYSVHTRTKLTDDTTYTSADSFIHDTLSYQDHRMTHQMNSILDEDDGVHQLSALVGMRALLPHFWNIESRKGPFVLSLPDLHASNIFVDDDWNIVGIIDLEFAPVVPIQMVQVPHWLTDKGVDELHGPELQIYKQHYDEFVNILEQEEKTLARDHSYSQRLRQEWETGRVWYVMALGSINAFPGIFEQHLQPRFFEQGFEAYVQGKPLSRLWCEDVDSFIAKKLKDYEVYQNNVRDIFAAVKCEQHSAGQELTETM</sequence>
<feature type="compositionally biased region" description="Basic residues" evidence="1">
    <location>
        <begin position="160"/>
        <end position="172"/>
    </location>
</feature>
<dbReference type="PANTHER" id="PTHR21310:SF37">
    <property type="entry name" value="AMINOGLYCOSIDE PHOSPHOTRANSFERASE DOMAIN-CONTAINING PROTEIN"/>
    <property type="match status" value="1"/>
</dbReference>
<reference evidence="3" key="2">
    <citation type="submission" date="2021-08" db="EMBL/GenBank/DDBJ databases">
        <authorList>
            <person name="Gostincar C."/>
            <person name="Sun X."/>
            <person name="Song Z."/>
            <person name="Gunde-Cimerman N."/>
        </authorList>
    </citation>
    <scope>NUCLEOTIDE SEQUENCE</scope>
    <source>
        <strain evidence="3">EXF-9911</strain>
    </source>
</reference>
<accession>A0A9P8ED95</accession>
<evidence type="ECO:0000313" key="3">
    <source>
        <dbReference type="EMBL" id="KAG9686648.1"/>
    </source>
</evidence>
<dbReference type="OrthoDB" id="3645574at2759"/>
<dbReference type="EMBL" id="JAHFXF010000500">
    <property type="protein sequence ID" value="KAG9686648.1"/>
    <property type="molecule type" value="Genomic_DNA"/>
</dbReference>
<dbReference type="InterPro" id="IPR051678">
    <property type="entry name" value="AGP_Transferase"/>
</dbReference>
<feature type="region of interest" description="Disordered" evidence="1">
    <location>
        <begin position="346"/>
        <end position="387"/>
    </location>
</feature>
<feature type="non-terminal residue" evidence="3">
    <location>
        <position position="1"/>
    </location>
</feature>
<feature type="signal peptide" evidence="2">
    <location>
        <begin position="1"/>
        <end position="20"/>
    </location>
</feature>
<feature type="compositionally biased region" description="Low complexity" evidence="1">
    <location>
        <begin position="173"/>
        <end position="190"/>
    </location>
</feature>
<feature type="compositionally biased region" description="Low complexity" evidence="1">
    <location>
        <begin position="228"/>
        <end position="244"/>
    </location>
</feature>
<organism evidence="3 4">
    <name type="scientific">Aureobasidium melanogenum</name>
    <name type="common">Aureobasidium pullulans var. melanogenum</name>
    <dbReference type="NCBI Taxonomy" id="46634"/>
    <lineage>
        <taxon>Eukaryota</taxon>
        <taxon>Fungi</taxon>
        <taxon>Dikarya</taxon>
        <taxon>Ascomycota</taxon>
        <taxon>Pezizomycotina</taxon>
        <taxon>Dothideomycetes</taxon>
        <taxon>Dothideomycetidae</taxon>
        <taxon>Dothideales</taxon>
        <taxon>Saccotheciaceae</taxon>
        <taxon>Aureobasidium</taxon>
    </lineage>
</organism>
<comment type="caution">
    <text evidence="3">The sequence shown here is derived from an EMBL/GenBank/DDBJ whole genome shotgun (WGS) entry which is preliminary data.</text>
</comment>
<feature type="region of interest" description="Disordered" evidence="1">
    <location>
        <begin position="472"/>
        <end position="549"/>
    </location>
</feature>
<evidence type="ECO:0000256" key="2">
    <source>
        <dbReference type="SAM" id="SignalP"/>
    </source>
</evidence>
<dbReference type="InterPro" id="IPR011009">
    <property type="entry name" value="Kinase-like_dom_sf"/>
</dbReference>
<feature type="chain" id="PRO_5040358840" description="Aminoglycoside phosphotransferase domain-containing protein" evidence="2">
    <location>
        <begin position="21"/>
        <end position="974"/>
    </location>
</feature>
<protein>
    <recommendedName>
        <fullName evidence="5">Aminoglycoside phosphotransferase domain-containing protein</fullName>
    </recommendedName>
</protein>
<feature type="compositionally biased region" description="Low complexity" evidence="1">
    <location>
        <begin position="507"/>
        <end position="519"/>
    </location>
</feature>
<reference evidence="3" key="1">
    <citation type="journal article" date="2021" name="J Fungi (Basel)">
        <title>Virulence traits and population genomics of the black yeast Aureobasidium melanogenum.</title>
        <authorList>
            <person name="Cernosa A."/>
            <person name="Sun X."/>
            <person name="Gostincar C."/>
            <person name="Fang C."/>
            <person name="Gunde-Cimerman N."/>
            <person name="Song Z."/>
        </authorList>
    </citation>
    <scope>NUCLEOTIDE SEQUENCE</scope>
    <source>
        <strain evidence="3">EXF-9911</strain>
    </source>
</reference>